<evidence type="ECO:0000313" key="6">
    <source>
        <dbReference type="EMBL" id="QHT38792.1"/>
    </source>
</evidence>
<dbReference type="Pfam" id="PF12804">
    <property type="entry name" value="NTP_transf_3"/>
    <property type="match status" value="1"/>
</dbReference>
<dbReference type="Gene3D" id="3.90.550.10">
    <property type="entry name" value="Spore Coat Polysaccharide Biosynthesis Protein SpsA, Chain A"/>
    <property type="match status" value="1"/>
</dbReference>
<dbReference type="SUPFAM" id="SSF53448">
    <property type="entry name" value="Nucleotide-diphospho-sugar transferases"/>
    <property type="match status" value="1"/>
</dbReference>
<dbReference type="PANTHER" id="PTHR43584:SF3">
    <property type="entry name" value="BIFUNCTIONAL PROTEIN GLMU"/>
    <property type="match status" value="1"/>
</dbReference>
<protein>
    <recommendedName>
        <fullName evidence="1">UDP-N-acetylglucosamine diphosphorylase</fullName>
        <ecNumber evidence="1">2.7.7.23</ecNumber>
    </recommendedName>
</protein>
<feature type="domain" description="MobA-like NTP transferase" evidence="5">
    <location>
        <begin position="18"/>
        <end position="146"/>
    </location>
</feature>
<evidence type="ECO:0000256" key="3">
    <source>
        <dbReference type="ARBA" id="ARBA00022695"/>
    </source>
</evidence>
<organism evidence="6">
    <name type="scientific">viral metagenome</name>
    <dbReference type="NCBI Taxonomy" id="1070528"/>
    <lineage>
        <taxon>unclassified sequences</taxon>
        <taxon>metagenomes</taxon>
        <taxon>organismal metagenomes</taxon>
    </lineage>
</organism>
<proteinExistence type="predicted"/>
<dbReference type="PANTHER" id="PTHR43584">
    <property type="entry name" value="NUCLEOTIDYL TRANSFERASE"/>
    <property type="match status" value="1"/>
</dbReference>
<keyword evidence="3" id="KW-0548">Nucleotidyltransferase</keyword>
<dbReference type="AlphaFoldDB" id="A0A6C0FC49"/>
<evidence type="ECO:0000256" key="4">
    <source>
        <dbReference type="ARBA" id="ARBA00048493"/>
    </source>
</evidence>
<evidence type="ECO:0000256" key="1">
    <source>
        <dbReference type="ARBA" id="ARBA00012457"/>
    </source>
</evidence>
<dbReference type="CDD" id="cd02540">
    <property type="entry name" value="GT2_GlmU_N_bac"/>
    <property type="match status" value="1"/>
</dbReference>
<dbReference type="GO" id="GO:0003977">
    <property type="term" value="F:UDP-N-acetylglucosamine diphosphorylase activity"/>
    <property type="evidence" value="ECO:0007669"/>
    <property type="project" value="UniProtKB-EC"/>
</dbReference>
<dbReference type="EMBL" id="MN738834">
    <property type="protein sequence ID" value="QHT38792.1"/>
    <property type="molecule type" value="Genomic_DNA"/>
</dbReference>
<evidence type="ECO:0000256" key="2">
    <source>
        <dbReference type="ARBA" id="ARBA00022679"/>
    </source>
</evidence>
<dbReference type="InterPro" id="IPR050065">
    <property type="entry name" value="GlmU-like"/>
</dbReference>
<name>A0A6C0FC49_9ZZZZ</name>
<sequence length="265" mass="29903">MTTIEPKTAWAHRKTVPIILAGGLGKRMNSSVPKVLHEIMGQPMLIRIIDTVLETAPEKIIIVVGKFRELIGENIYSRYPHMKDKFVLVDQINPQGTGHALQCALNEIKKHQHTNFVVLSGDVPLITESLISEMSSKSDVDAALAVMDIEYPCGYGRIIMENGTFSKIVEEKDCSVSEKKITLVNCGLYMFSTECLCKYLPLLSNKNAQKEYYLTDLFGMMIDAEKHVISVVNLPVHQQYQLQGVNTPEQLKQLESMYIRNKEMV</sequence>
<accession>A0A6C0FC49</accession>
<dbReference type="InterPro" id="IPR029044">
    <property type="entry name" value="Nucleotide-diphossugar_trans"/>
</dbReference>
<evidence type="ECO:0000259" key="5">
    <source>
        <dbReference type="Pfam" id="PF12804"/>
    </source>
</evidence>
<dbReference type="EC" id="2.7.7.23" evidence="1"/>
<dbReference type="InterPro" id="IPR025877">
    <property type="entry name" value="MobA-like_NTP_Trfase"/>
</dbReference>
<comment type="catalytic activity">
    <reaction evidence="4">
        <text>N-acetyl-alpha-D-glucosamine 1-phosphate + UTP + H(+) = UDP-N-acetyl-alpha-D-glucosamine + diphosphate</text>
        <dbReference type="Rhea" id="RHEA:13509"/>
        <dbReference type="ChEBI" id="CHEBI:15378"/>
        <dbReference type="ChEBI" id="CHEBI:33019"/>
        <dbReference type="ChEBI" id="CHEBI:46398"/>
        <dbReference type="ChEBI" id="CHEBI:57705"/>
        <dbReference type="ChEBI" id="CHEBI:57776"/>
        <dbReference type="EC" id="2.7.7.23"/>
    </reaction>
</comment>
<reference evidence="6" key="1">
    <citation type="journal article" date="2020" name="Nature">
        <title>Giant virus diversity and host interactions through global metagenomics.</title>
        <authorList>
            <person name="Schulz F."/>
            <person name="Roux S."/>
            <person name="Paez-Espino D."/>
            <person name="Jungbluth S."/>
            <person name="Walsh D.A."/>
            <person name="Denef V.J."/>
            <person name="McMahon K.D."/>
            <person name="Konstantinidis K.T."/>
            <person name="Eloe-Fadrosh E.A."/>
            <person name="Kyrpides N.C."/>
            <person name="Woyke T."/>
        </authorList>
    </citation>
    <scope>NUCLEOTIDE SEQUENCE</scope>
    <source>
        <strain evidence="6">GVMAG-S-ERX556106-38</strain>
    </source>
</reference>
<keyword evidence="2" id="KW-0808">Transferase</keyword>